<evidence type="ECO:0000313" key="2">
    <source>
        <dbReference type="EMBL" id="SNC60570.1"/>
    </source>
</evidence>
<protein>
    <submittedName>
        <fullName evidence="2">Uncharacterized protein</fullName>
    </submittedName>
</protein>
<dbReference type="AlphaFoldDB" id="A0A212T3X3"/>
<name>A0A212T3X3_9BACT</name>
<keyword evidence="3" id="KW-1185">Reference proteome</keyword>
<reference evidence="3" key="1">
    <citation type="submission" date="2017-06" db="EMBL/GenBank/DDBJ databases">
        <authorList>
            <person name="Varghese N."/>
            <person name="Submissions S."/>
        </authorList>
    </citation>
    <scope>NUCLEOTIDE SEQUENCE [LARGE SCALE GENOMIC DNA]</scope>
    <source>
        <strain evidence="3">DSM 11116</strain>
    </source>
</reference>
<accession>A0A212T3X3</accession>
<dbReference type="Proteomes" id="UP000198131">
    <property type="component" value="Unassembled WGS sequence"/>
</dbReference>
<evidence type="ECO:0000256" key="1">
    <source>
        <dbReference type="SAM" id="MobiDB-lite"/>
    </source>
</evidence>
<organism evidence="2 3">
    <name type="scientific">Hymenobacter gelipurpurascens</name>
    <dbReference type="NCBI Taxonomy" id="89968"/>
    <lineage>
        <taxon>Bacteria</taxon>
        <taxon>Pseudomonadati</taxon>
        <taxon>Bacteroidota</taxon>
        <taxon>Cytophagia</taxon>
        <taxon>Cytophagales</taxon>
        <taxon>Hymenobacteraceae</taxon>
        <taxon>Hymenobacter</taxon>
    </lineage>
</organism>
<sequence>MPSPLRLLVWGTLILAYSYLFFNSLTHAQTLTREWDRPLGNAGENTLNRMRPTTDGGYILGAQTDPESGGDVSEKAYGVIEYWDWVVELDAQGKK</sequence>
<feature type="region of interest" description="Disordered" evidence="1">
    <location>
        <begin position="42"/>
        <end position="72"/>
    </location>
</feature>
<dbReference type="OrthoDB" id="9811934at2"/>
<gene>
    <name evidence="2" type="ORF">SAMN06265337_0286</name>
</gene>
<proteinExistence type="predicted"/>
<dbReference type="RefSeq" id="WP_088841644.1">
    <property type="nucleotide sequence ID" value="NZ_FYEW01000001.1"/>
</dbReference>
<dbReference type="EMBL" id="FYEW01000001">
    <property type="protein sequence ID" value="SNC60570.1"/>
    <property type="molecule type" value="Genomic_DNA"/>
</dbReference>
<evidence type="ECO:0000313" key="3">
    <source>
        <dbReference type="Proteomes" id="UP000198131"/>
    </source>
</evidence>